<dbReference type="InterPro" id="IPR041320">
    <property type="entry name" value="CxC1"/>
</dbReference>
<dbReference type="PANTHER" id="PTHR33096:SF1">
    <property type="entry name" value="CXC1-LIKE CYSTEINE CLUSTER ASSOCIATED WITH KDZ TRANSPOSASES DOMAIN-CONTAINING PROTEIN"/>
    <property type="match status" value="1"/>
</dbReference>
<feature type="compositionally biased region" description="Acidic residues" evidence="1">
    <location>
        <begin position="793"/>
        <end position="806"/>
    </location>
</feature>
<proteinExistence type="predicted"/>
<feature type="region of interest" description="Disordered" evidence="1">
    <location>
        <begin position="1243"/>
        <end position="1294"/>
    </location>
</feature>
<dbReference type="Proteomes" id="UP000076842">
    <property type="component" value="Unassembled WGS sequence"/>
</dbReference>
<evidence type="ECO:0000259" key="2">
    <source>
        <dbReference type="Pfam" id="PF18802"/>
    </source>
</evidence>
<organism evidence="3 4">
    <name type="scientific">Calocera cornea HHB12733</name>
    <dbReference type="NCBI Taxonomy" id="1353952"/>
    <lineage>
        <taxon>Eukaryota</taxon>
        <taxon>Fungi</taxon>
        <taxon>Dikarya</taxon>
        <taxon>Basidiomycota</taxon>
        <taxon>Agaricomycotina</taxon>
        <taxon>Dacrymycetes</taxon>
        <taxon>Dacrymycetales</taxon>
        <taxon>Dacrymycetaceae</taxon>
        <taxon>Calocera</taxon>
    </lineage>
</organism>
<feature type="region of interest" description="Disordered" evidence="1">
    <location>
        <begin position="1372"/>
        <end position="1429"/>
    </location>
</feature>
<evidence type="ECO:0000313" key="3">
    <source>
        <dbReference type="EMBL" id="KZT61192.1"/>
    </source>
</evidence>
<evidence type="ECO:0000256" key="1">
    <source>
        <dbReference type="SAM" id="MobiDB-lite"/>
    </source>
</evidence>
<dbReference type="STRING" id="1353952.A0A165J027"/>
<feature type="region of interest" description="Disordered" evidence="1">
    <location>
        <begin position="1"/>
        <end position="109"/>
    </location>
</feature>
<reference evidence="3 4" key="1">
    <citation type="journal article" date="2016" name="Mol. Biol. Evol.">
        <title>Comparative Genomics of Early-Diverging Mushroom-Forming Fungi Provides Insights into the Origins of Lignocellulose Decay Capabilities.</title>
        <authorList>
            <person name="Nagy L.G."/>
            <person name="Riley R."/>
            <person name="Tritt A."/>
            <person name="Adam C."/>
            <person name="Daum C."/>
            <person name="Floudas D."/>
            <person name="Sun H."/>
            <person name="Yadav J.S."/>
            <person name="Pangilinan J."/>
            <person name="Larsson K.H."/>
            <person name="Matsuura K."/>
            <person name="Barry K."/>
            <person name="Labutti K."/>
            <person name="Kuo R."/>
            <person name="Ohm R.A."/>
            <person name="Bhattacharya S.S."/>
            <person name="Shirouzu T."/>
            <person name="Yoshinaga Y."/>
            <person name="Martin F.M."/>
            <person name="Grigoriev I.V."/>
            <person name="Hibbett D.S."/>
        </authorList>
    </citation>
    <scope>NUCLEOTIDE SEQUENCE [LARGE SCALE GENOMIC DNA]</scope>
    <source>
        <strain evidence="3 4">HHB12733</strain>
    </source>
</reference>
<sequence>MPRPRLHVESRNHYPRPSSAGLDVHPQPAQSKKRRRAKSPDREVPSWLPGSLYVPLRSPYANRRLPSSPVHFTSPRSAHDDPDSGSESGWQDLDDSSPPMYDPPHRASYQAQRDTAYQRWADLMPALLTQLEHRMGRASTPDDEAALPTLCETTCPDAREVRIRCVTFHGFTVKVSRYCQDHPIGPRLVTCGYWPSTPVRPAFAFDLDLLDFYLQLFADCASPSEAFCETLKQYHGAREVYHTNDKGHPVDDPFRRPWASAVQWYQVAKSSLHTVIEHRIYGERRRLIPCLPDSAEHGYLRKPVDVPVVPAESSEATIPSALQKGRAMGSRCAMLDGNFHHRRNTNGGKGPQFYEPELFLDDAWVASVGRRMEELRATRRTGPVRPHFTLPEEVVTACKESFKAAQEKDSHGMPGFHDEKGLVMYAVAIIQQLMAELPSSATLGVLYDVGCVLDHSCNLYGYLGSLRPRVVMAVSILHSYGHQWASCKNQEMKRILRASEIDSATIEDQIDKQRRAAVSVRSLAPKQILGKVQSFMKLQNDIEDLQSSIQQVRTSLERDLGPSKARALLSHMTESWNLLVSRGDELYAQLGIEEVYPRLSGVPPGAVQTLILARNLKARIRTRVAERMWERSRLNRAAGGVHQPIGQKLFQQIKTGITRRSSALNRAVKQFNAYVRSLHQGYNSAWGIALPQALNEAELEAPPEDHDIWQDVFLSQESPAEPWMMNPSVREAITAHLNLQRGEEEAKRLQLYVDNMLQWWGEELKKWIPLIRAADQLAHSTTSIFTAPLTPTDFEESDQSSDEGLEGWESVPLDDPYEVVIGGFEAPLIVSSASKGDAYDRSSLTNFMLMIMNMKTIHPTIMSNHNPVQAAPHSDMPMVALTALSSLGRSSITTINMLIEHMTRTAPISDVIRMVDQVQMLERQNIHLQESALWSTAEFEHRIEFVREMIDHEESMIAWTLEQADNLVEHHNPQLAGHRTSTFAIDQAVRRAAEKLNALESKLAYGRQTLPLADKLRIVTTSNQVLRDAMEPAQLEQALKLFQLNELLHLKVAEMAPDVSQSSNPIALLTAMPASVPTSLVQASITLPIMGMIMIMPVIMPTRWSSLVHGPLLGQCTLSGAPVLPRASGNAVTGPCEVLPMHHKMPPFGEQCLLSSALITPRERRLLPPRFFPITIFLSCIRCPSLPLLDFVPALYLLHSAHGHHCNLVSSCHPNAHSGFKVSDSRVSKLMIMSMIEPSLTSLITAPTTSTPSRSSTPAINTTRRLPPPSRHRSFTGTPAMDQTNVDPDASAAGFDDYSRIHTTQSDNGTVPPLQGGVQSRMLAPLTTPKSSALAQNGMDPQSSDTGEDMQVEGEFYAASAVAASDTSRLKITETVRPPRSVVSSVPPSMNVDPITRNVTRNAHNRSTSSTNPQPMDPPPKAEEVDFDDIDWDDPLHDDDLLMAQVEADARGVGERAEAYPWPVEHHVIEWSSYMHNTERVLEKFPTCPSIPPWVYKQSWQWGSDRKRALNQPRTIEGCHRDKFHMHGQAVHAWQMKGAVPRRNLFAKVYVPALLDHTEFGDRVIGAFVQATFIAKIDDGPARLPEVQVHFSRIIQNNEGMKRIGSQLAIAFKKGIADIAHENFTNYKRLEAINQERKALRKTPLENLTEPPSIRMRELLNHRNIQEAHDASLVPPDIAARVGVKAYRRLDDPDLYSVATEPPTMAANTEIHHDHELDPVHVPTPTAPVTRVFENEPPSEPPHDIGHGLQTAMLDYFNQKNLDPENITTALAKRVASIYWCCHPLSWRSHLQKTESVSLTKKDVDDLCFAMECQLITDWANGLR</sequence>
<feature type="compositionally biased region" description="Polar residues" evidence="1">
    <location>
        <begin position="1275"/>
        <end position="1286"/>
    </location>
</feature>
<keyword evidence="4" id="KW-1185">Reference proteome</keyword>
<feature type="compositionally biased region" description="Low complexity" evidence="1">
    <location>
        <begin position="1376"/>
        <end position="1389"/>
    </location>
</feature>
<dbReference type="Pfam" id="PF18802">
    <property type="entry name" value="CxC1"/>
    <property type="match status" value="1"/>
</dbReference>
<dbReference type="InParanoid" id="A0A165J027"/>
<protein>
    <recommendedName>
        <fullName evidence="2">CxC1-like cysteine cluster associated with KDZ transposases domain-containing protein</fullName>
    </recommendedName>
</protein>
<accession>A0A165J027</accession>
<feature type="compositionally biased region" description="Low complexity" evidence="1">
    <location>
        <begin position="1247"/>
        <end position="1258"/>
    </location>
</feature>
<feature type="compositionally biased region" description="Polar residues" evidence="1">
    <location>
        <begin position="1397"/>
        <end position="1414"/>
    </location>
</feature>
<feature type="compositionally biased region" description="Polar residues" evidence="1">
    <location>
        <begin position="1328"/>
        <end position="1345"/>
    </location>
</feature>
<dbReference type="Pfam" id="PF18758">
    <property type="entry name" value="KDZ"/>
    <property type="match status" value="1"/>
</dbReference>
<feature type="region of interest" description="Disordered" evidence="1">
    <location>
        <begin position="1328"/>
        <end position="1348"/>
    </location>
</feature>
<name>A0A165J027_9BASI</name>
<feature type="region of interest" description="Disordered" evidence="1">
    <location>
        <begin position="788"/>
        <end position="808"/>
    </location>
</feature>
<evidence type="ECO:0000313" key="4">
    <source>
        <dbReference type="Proteomes" id="UP000076842"/>
    </source>
</evidence>
<dbReference type="PANTHER" id="PTHR33096">
    <property type="entry name" value="CXC2 DOMAIN-CONTAINING PROTEIN"/>
    <property type="match status" value="1"/>
</dbReference>
<dbReference type="InterPro" id="IPR040521">
    <property type="entry name" value="KDZ"/>
</dbReference>
<feature type="domain" description="CxC1-like cysteine cluster associated with KDZ transposases" evidence="2">
    <location>
        <begin position="149"/>
        <end position="238"/>
    </location>
</feature>
<dbReference type="EMBL" id="KV423925">
    <property type="protein sequence ID" value="KZT61192.1"/>
    <property type="molecule type" value="Genomic_DNA"/>
</dbReference>
<feature type="compositionally biased region" description="Basic and acidic residues" evidence="1">
    <location>
        <begin position="1"/>
        <end position="12"/>
    </location>
</feature>
<gene>
    <name evidence="3" type="ORF">CALCODRAFT_553307</name>
</gene>